<dbReference type="Pfam" id="PF00395">
    <property type="entry name" value="SLH"/>
    <property type="match status" value="2"/>
</dbReference>
<evidence type="ECO:0000259" key="2">
    <source>
        <dbReference type="PROSITE" id="PS51272"/>
    </source>
</evidence>
<proteinExistence type="predicted"/>
<dbReference type="InterPro" id="IPR051465">
    <property type="entry name" value="Cell_Envelope_Struct_Comp"/>
</dbReference>
<dbReference type="PROSITE" id="PS51272">
    <property type="entry name" value="SLH"/>
    <property type="match status" value="3"/>
</dbReference>
<feature type="domain" description="SLH" evidence="2">
    <location>
        <begin position="357"/>
        <end position="420"/>
    </location>
</feature>
<accession>A0ABT6TJ87</accession>
<evidence type="ECO:0000256" key="1">
    <source>
        <dbReference type="SAM" id="SignalP"/>
    </source>
</evidence>
<dbReference type="InterPro" id="IPR008930">
    <property type="entry name" value="Terpenoid_cyclase/PrenylTrfase"/>
</dbReference>
<sequence length="545" mass="58187">MKSIANRFPWLAIIALSMSICLFGNTAALAAPAKSAQDVVADTAAYVMSTVSHPEVGSIGGEWAVIGLARSDYDVPQSYFDDYYETVEHYVVGLKGQLHDKKYTEYSRLVLALTAIGADPSDVGGYNLLTPLGDFEKTVWQGINGPIFALIALDSGNYGIPLNPSAKVQATREMYIDEILSRQLKDGGFALSGDAADPDITGMALQALAKYQDRTIVKAATDRALDRLSQLQVDTGGYASWGVGNSESAVQVLMALCELGIPVDDGRFVKNGRSIVDALNDYYRKGNGFQHAVDGSGATGMSTEQALYGLVNAERLAEGKPSLYRMSDVKRQTPSSRSETVGLPNKNADVRSLPVLDSAKTFSDIAGHPNQKAIEALSSRGIINGMTADAFKPDRTMTRAEFAVIVTKGLGLAPRTAATFSDVAAGSWYAGYVGTASTYGIVNGTSKSTFSPGAVITKQEAAVMIANAAKLSGMDTALGAAETRDLLAQFGDYTKTAEWARNSLAFDYREQILSQEDLNIEPKLAVTRAQIAEMLARLLNAAKLM</sequence>
<evidence type="ECO:0000313" key="3">
    <source>
        <dbReference type="EMBL" id="MDI4645912.1"/>
    </source>
</evidence>
<gene>
    <name evidence="3" type="ORF">KB449_13130</name>
</gene>
<feature type="domain" description="SLH" evidence="2">
    <location>
        <begin position="421"/>
        <end position="479"/>
    </location>
</feature>
<evidence type="ECO:0000313" key="4">
    <source>
        <dbReference type="Proteomes" id="UP001161691"/>
    </source>
</evidence>
<feature type="signal peptide" evidence="1">
    <location>
        <begin position="1"/>
        <end position="30"/>
    </location>
</feature>
<feature type="domain" description="SLH" evidence="2">
    <location>
        <begin position="487"/>
        <end position="545"/>
    </location>
</feature>
<protein>
    <submittedName>
        <fullName evidence="3">S-layer homology domain-containing protein</fullName>
    </submittedName>
</protein>
<keyword evidence="1" id="KW-0732">Signal</keyword>
<feature type="chain" id="PRO_5047256327" evidence="1">
    <location>
        <begin position="31"/>
        <end position="545"/>
    </location>
</feature>
<dbReference type="Proteomes" id="UP001161691">
    <property type="component" value="Unassembled WGS sequence"/>
</dbReference>
<keyword evidence="4" id="KW-1185">Reference proteome</keyword>
<dbReference type="SUPFAM" id="SSF48239">
    <property type="entry name" value="Terpenoid cyclases/Protein prenyltransferases"/>
    <property type="match status" value="1"/>
</dbReference>
<dbReference type="InterPro" id="IPR001119">
    <property type="entry name" value="SLH_dom"/>
</dbReference>
<organism evidence="3 4">
    <name type="scientific">Cohnella hashimotonis</name>
    <dbReference type="NCBI Taxonomy" id="2826895"/>
    <lineage>
        <taxon>Bacteria</taxon>
        <taxon>Bacillati</taxon>
        <taxon>Bacillota</taxon>
        <taxon>Bacilli</taxon>
        <taxon>Bacillales</taxon>
        <taxon>Paenibacillaceae</taxon>
        <taxon>Cohnella</taxon>
    </lineage>
</organism>
<dbReference type="PANTHER" id="PTHR43308">
    <property type="entry name" value="OUTER MEMBRANE PROTEIN ALPHA-RELATED"/>
    <property type="match status" value="1"/>
</dbReference>
<comment type="caution">
    <text evidence="3">The sequence shown here is derived from an EMBL/GenBank/DDBJ whole genome shotgun (WGS) entry which is preliminary data.</text>
</comment>
<dbReference type="Gene3D" id="1.50.10.20">
    <property type="match status" value="1"/>
</dbReference>
<reference evidence="3" key="1">
    <citation type="submission" date="2023-04" db="EMBL/GenBank/DDBJ databases">
        <title>Comparative genomic analysis of Cohnella hashimotonis sp. nov., isolated from the International Space Station.</title>
        <authorList>
            <person name="Venkateswaran K."/>
            <person name="Simpson A."/>
        </authorList>
    </citation>
    <scope>NUCLEOTIDE SEQUENCE</scope>
    <source>
        <strain evidence="3">F6_2S_P_1</strain>
    </source>
</reference>
<dbReference type="PANTHER" id="PTHR43308:SF5">
    <property type="entry name" value="S-LAYER PROTEIN _ PEPTIDOGLYCAN ENDO-BETA-N-ACETYLGLUCOSAMINIDASE"/>
    <property type="match status" value="1"/>
</dbReference>
<dbReference type="RefSeq" id="WP_282908811.1">
    <property type="nucleotide sequence ID" value="NZ_JAGRPV010000001.1"/>
</dbReference>
<dbReference type="EMBL" id="JAGRPV010000001">
    <property type="protein sequence ID" value="MDI4645912.1"/>
    <property type="molecule type" value="Genomic_DNA"/>
</dbReference>
<dbReference type="CDD" id="cd00688">
    <property type="entry name" value="ISOPREN_C2_like"/>
    <property type="match status" value="1"/>
</dbReference>
<name>A0ABT6TJ87_9BACL</name>